<accession>A0A1I7WIL4</accession>
<dbReference type="Proteomes" id="UP000095283">
    <property type="component" value="Unplaced"/>
</dbReference>
<reference evidence="2" key="1">
    <citation type="submission" date="2016-11" db="UniProtKB">
        <authorList>
            <consortium name="WormBaseParasite"/>
        </authorList>
    </citation>
    <scope>IDENTIFICATION</scope>
</reference>
<evidence type="ECO:0000313" key="2">
    <source>
        <dbReference type="WBParaSite" id="Hba_04853"/>
    </source>
</evidence>
<sequence length="88" mass="10462">MIANNPTAIAIHEAKLLWPHEKTGIVGIIFKAFLKVVDILEIIQLYIRRNSTKFESVIERLMQEPTLMQKVKRKYENWMDRRGYYSPQ</sequence>
<organism evidence="1 2">
    <name type="scientific">Heterorhabditis bacteriophora</name>
    <name type="common">Entomopathogenic nematode worm</name>
    <dbReference type="NCBI Taxonomy" id="37862"/>
    <lineage>
        <taxon>Eukaryota</taxon>
        <taxon>Metazoa</taxon>
        <taxon>Ecdysozoa</taxon>
        <taxon>Nematoda</taxon>
        <taxon>Chromadorea</taxon>
        <taxon>Rhabditida</taxon>
        <taxon>Rhabditina</taxon>
        <taxon>Rhabditomorpha</taxon>
        <taxon>Strongyloidea</taxon>
        <taxon>Heterorhabditidae</taxon>
        <taxon>Heterorhabditis</taxon>
    </lineage>
</organism>
<keyword evidence="1" id="KW-1185">Reference proteome</keyword>
<protein>
    <submittedName>
        <fullName evidence="2">Transposase</fullName>
    </submittedName>
</protein>
<evidence type="ECO:0000313" key="1">
    <source>
        <dbReference type="Proteomes" id="UP000095283"/>
    </source>
</evidence>
<dbReference type="AlphaFoldDB" id="A0A1I7WIL4"/>
<proteinExistence type="predicted"/>
<name>A0A1I7WIL4_HETBA</name>
<dbReference type="WBParaSite" id="Hba_04853">
    <property type="protein sequence ID" value="Hba_04853"/>
    <property type="gene ID" value="Hba_04853"/>
</dbReference>